<feature type="transmembrane region" description="Helical" evidence="1">
    <location>
        <begin position="117"/>
        <end position="139"/>
    </location>
</feature>
<dbReference type="EMBL" id="JAQOWY010000007">
    <property type="protein sequence ID" value="KAK1856599.1"/>
    <property type="molecule type" value="Genomic_DNA"/>
</dbReference>
<keyword evidence="1" id="KW-0812">Transmembrane</keyword>
<reference evidence="2" key="1">
    <citation type="submission" date="2023-01" db="EMBL/GenBank/DDBJ databases">
        <title>Colletotrichum chrysophilum M932 genome sequence.</title>
        <authorList>
            <person name="Baroncelli R."/>
        </authorList>
    </citation>
    <scope>NUCLEOTIDE SEQUENCE</scope>
    <source>
        <strain evidence="2">M932</strain>
    </source>
</reference>
<protein>
    <submittedName>
        <fullName evidence="2">Uncharacterized protein</fullName>
    </submittedName>
</protein>
<comment type="caution">
    <text evidence="2">The sequence shown here is derived from an EMBL/GenBank/DDBJ whole genome shotgun (WGS) entry which is preliminary data.</text>
</comment>
<evidence type="ECO:0000313" key="3">
    <source>
        <dbReference type="Proteomes" id="UP001243330"/>
    </source>
</evidence>
<organism evidence="2 3">
    <name type="scientific">Colletotrichum chrysophilum</name>
    <dbReference type="NCBI Taxonomy" id="1836956"/>
    <lineage>
        <taxon>Eukaryota</taxon>
        <taxon>Fungi</taxon>
        <taxon>Dikarya</taxon>
        <taxon>Ascomycota</taxon>
        <taxon>Pezizomycotina</taxon>
        <taxon>Sordariomycetes</taxon>
        <taxon>Hypocreomycetidae</taxon>
        <taxon>Glomerellales</taxon>
        <taxon>Glomerellaceae</taxon>
        <taxon>Colletotrichum</taxon>
        <taxon>Colletotrichum gloeosporioides species complex</taxon>
    </lineage>
</organism>
<gene>
    <name evidence="2" type="ORF">CCHR01_00778</name>
</gene>
<feature type="transmembrane region" description="Helical" evidence="1">
    <location>
        <begin position="20"/>
        <end position="45"/>
    </location>
</feature>
<proteinExistence type="predicted"/>
<feature type="transmembrane region" description="Helical" evidence="1">
    <location>
        <begin position="85"/>
        <end position="105"/>
    </location>
</feature>
<keyword evidence="3" id="KW-1185">Reference proteome</keyword>
<name>A0AAD9B0K8_9PEZI</name>
<keyword evidence="1" id="KW-0472">Membrane</keyword>
<dbReference type="Proteomes" id="UP001243330">
    <property type="component" value="Unassembled WGS sequence"/>
</dbReference>
<evidence type="ECO:0000256" key="1">
    <source>
        <dbReference type="SAM" id="Phobius"/>
    </source>
</evidence>
<accession>A0AAD9B0K8</accession>
<keyword evidence="1" id="KW-1133">Transmembrane helix</keyword>
<evidence type="ECO:0000313" key="2">
    <source>
        <dbReference type="EMBL" id="KAK1856599.1"/>
    </source>
</evidence>
<dbReference type="AlphaFoldDB" id="A0AAD9B0K8"/>
<sequence>MKSATMDITLPVLESIIEFTVTAIAVISLIVTIGGVWAEVVEAFVSNSDNFIRRGRQLQSRLHLPRRLCLFADSYPGMSEDTVRFIGAAALPVGLMLVAIIVWGISLGARHEEPDRWFWYLVALFVGCLVCPWALMLAARSREARMGREAAEDGGEAGYASAPRVMDDP</sequence>